<dbReference type="Pfam" id="PF07581">
    <property type="entry name" value="Glug"/>
    <property type="match status" value="3"/>
</dbReference>
<evidence type="ECO:0000313" key="3">
    <source>
        <dbReference type="Proteomes" id="UP001224682"/>
    </source>
</evidence>
<name>A0ABU0BJ05_9HYPH</name>
<gene>
    <name evidence="2" type="ORF">J2S75_004484</name>
</gene>
<dbReference type="Gene3D" id="2.160.20.110">
    <property type="match status" value="4"/>
</dbReference>
<dbReference type="Proteomes" id="UP001224682">
    <property type="component" value="Unassembled WGS sequence"/>
</dbReference>
<proteinExistence type="predicted"/>
<dbReference type="EMBL" id="JAUSUI010000016">
    <property type="protein sequence ID" value="MDQ0305425.1"/>
    <property type="molecule type" value="Genomic_DNA"/>
</dbReference>
<evidence type="ECO:0000313" key="2">
    <source>
        <dbReference type="EMBL" id="MDQ0305425.1"/>
    </source>
</evidence>
<dbReference type="Gene3D" id="2.160.20.10">
    <property type="entry name" value="Single-stranded right-handed beta-helix, Pectin lyase-like"/>
    <property type="match status" value="2"/>
</dbReference>
<evidence type="ECO:0000259" key="1">
    <source>
        <dbReference type="Pfam" id="PF07581"/>
    </source>
</evidence>
<accession>A0ABU0BJ05</accession>
<feature type="domain" description="GLUG" evidence="1">
    <location>
        <begin position="1072"/>
        <end position="1093"/>
    </location>
</feature>
<protein>
    <recommendedName>
        <fullName evidence="1">GLUG domain-containing protein</fullName>
    </recommendedName>
</protein>
<comment type="caution">
    <text evidence="2">The sequence shown here is derived from an EMBL/GenBank/DDBJ whole genome shotgun (WGS) entry which is preliminary data.</text>
</comment>
<organism evidence="2 3">
    <name type="scientific">Ancylobacter polymorphus</name>
    <dbReference type="NCBI Taxonomy" id="223390"/>
    <lineage>
        <taxon>Bacteria</taxon>
        <taxon>Pseudomonadati</taxon>
        <taxon>Pseudomonadota</taxon>
        <taxon>Alphaproteobacteria</taxon>
        <taxon>Hyphomicrobiales</taxon>
        <taxon>Xanthobacteraceae</taxon>
        <taxon>Ancylobacter</taxon>
    </lineage>
</organism>
<feature type="domain" description="GLUG" evidence="1">
    <location>
        <begin position="685"/>
        <end position="710"/>
    </location>
</feature>
<feature type="domain" description="GLUG" evidence="1">
    <location>
        <begin position="976"/>
        <end position="1001"/>
    </location>
</feature>
<sequence length="1613" mass="159048">MTFSGTSKASIVNVGTIGSLGGDVALIARAVENTGTLSAPEGTAALVAGYEVLVRDGALDGGKFHVKVGGADTEVKTRGAIRAAAAELRANGGNVYALAGNTGGVIAATGTAKKGGRIFLTAGDGGTVEAGGKITASRKTSTGGTSVARSGTRRSKVAQATSGGDIRISAGTTKISGTLSAKGTGAKGTGTKADGGTVVVAGTTITLTDTAVVDASGAAGGVVLIGGDFQGGTNAATKRLSETVATATTTTVAAGARIVADGTRGDGGRVVIWSNDLTTFEGTLSARGGGAGKGGDVEISGKAVLDFRGKVDLTAERGATGTLLLDPYNLTIYDGSSTAVTVPPNISATSEDAFLNVATLRSALENANVIVSTSGSAGTGSQEGNIVIATAISWNANTTLTLSAAGNVIFDAAVTATGATAGLVIEYGTGYNYIVNAPITLSGASATLQIGETGALQTYTLIHSMADLDNIDGSNLSGSYALAQSLDASGTVYSNPLVLGSFSGNFAGLGNTLSNLTISAPTTDNVGLFAETTYSATLRDINLLNGSVVGRGSVGSLAGTSAGLISNASTNLTVVGSDSFVGGLVGLNSGGGRGIIDSSAAGSVRGVDYVGGLAGNSQATITRSYATGAVSGRTYVGGLAGTGGDTVSQSYATGSVVGSGDNVGGLIGLNGLSVQNSYATGAVNGASNTGGLVGWNFGSVTNSYALGSVTGTTNVGGLVGTNQDGFISGTYASGAVTGSSDVGGLVGTNSTWGTVDSSYWDKETTGQAHSAGSADSFGLTTAEARQSSSYTGWDFGSVWFQTADMRPILRSEAAPSVNGVVSIANAHQLQLVSANLSGTYLLSADIDASATSGTNAAGIWSAAGFVPIGGSQSFTGRFDGNGHTISNLTINRPDSIYVGLFGVVTNAVIRGVGLVGGSIAGDVYVGGLIGRDDGSTVSSAYSTANVSGRGVIGGLVGRASNAVYDNLYATGTVTANEGAGGLIGYADGTTIDRSYASGTVSGGGVVGGLIGTLLNGSNAGLLTRSYATGAVSSSLWVGGLVGALQEASISDSYSTGAVTLNATSSNSDDPIVGGFVGYNYYGSITSSYSTGAVDAAACASCLAGGFAGFSYNGSIADSYWDTETSGLNIGIGSDPFSTFVTPFATASAYNESTYTNFDFANTWYLIAGETRPFLRSEWSTTVVNAHQLQLMTLNLAAAYTLGANIDLSATQQAAQMWNTATGFSPIGTNIMGYVSPPFSGALDGAGHTISNLFIDRSALTLSATGLFGTVDYQAVIRNVGLVGGSVTGANAGAGSLAGFSYGRLENVFSTVAVTSVQGVGVLVGYGGVGGLVGFNGGTISVAYASGDVNITGTAPLVGGGLVGFNTGIIDNAYATGDVAGGNRVGGLVGYSDGIIDKTYAIGGVSGTGVATGALVGTNDGSITASYWVMGPTPGVFNGSGSVTSSGDLTSGEFQDTDFFVTTATAAGWDFDTIWAPPSSGYDAALYALTPVVWVKAATTTSTYGSSSATTTSAVSVGGPGRYVFGPAGDTLTLTGRTIDVASTTSAGTSTLALISQNQTASSAAGQNYRVFYYGDNIATVAKASLSAVLAGTVTKTYNGTTTASLASGNFTLT</sequence>
<reference evidence="2 3" key="1">
    <citation type="submission" date="2023-07" db="EMBL/GenBank/DDBJ databases">
        <title>Genomic Encyclopedia of Type Strains, Phase IV (KMG-IV): sequencing the most valuable type-strain genomes for metagenomic binning, comparative biology and taxonomic classification.</title>
        <authorList>
            <person name="Goeker M."/>
        </authorList>
    </citation>
    <scope>NUCLEOTIDE SEQUENCE [LARGE SCALE GENOMIC DNA]</scope>
    <source>
        <strain evidence="2 3">DSM 2457</strain>
    </source>
</reference>
<keyword evidence="3" id="KW-1185">Reference proteome</keyword>
<dbReference type="InterPro" id="IPR012334">
    <property type="entry name" value="Pectin_lyas_fold"/>
</dbReference>
<dbReference type="InterPro" id="IPR011493">
    <property type="entry name" value="GLUG"/>
</dbReference>
<feature type="non-terminal residue" evidence="2">
    <location>
        <position position="1613"/>
    </location>
</feature>